<dbReference type="AlphaFoldDB" id="A0A437LCN6"/>
<name>A0A437LCN6_9BURK</name>
<dbReference type="Proteomes" id="UP000288587">
    <property type="component" value="Unassembled WGS sequence"/>
</dbReference>
<reference evidence="2 3" key="1">
    <citation type="submission" date="2019-01" db="EMBL/GenBank/DDBJ databases">
        <authorList>
            <person name="Chen W.-M."/>
        </authorList>
    </citation>
    <scope>NUCLEOTIDE SEQUENCE [LARGE SCALE GENOMIC DNA]</scope>
    <source>
        <strain evidence="2 3">CCP-18</strain>
    </source>
</reference>
<organism evidence="2 3">
    <name type="scientific">Inhella crocodyli</name>
    <dbReference type="NCBI Taxonomy" id="2499851"/>
    <lineage>
        <taxon>Bacteria</taxon>
        <taxon>Pseudomonadati</taxon>
        <taxon>Pseudomonadota</taxon>
        <taxon>Betaproteobacteria</taxon>
        <taxon>Burkholderiales</taxon>
        <taxon>Sphaerotilaceae</taxon>
        <taxon>Inhella</taxon>
    </lineage>
</organism>
<feature type="domain" description="Glutaredoxin" evidence="1">
    <location>
        <begin position="55"/>
        <end position="108"/>
    </location>
</feature>
<protein>
    <recommendedName>
        <fullName evidence="1">Glutaredoxin domain-containing protein</fullName>
    </recommendedName>
</protein>
<dbReference type="RefSeq" id="WP_127684073.1">
    <property type="nucleotide sequence ID" value="NZ_SACM01000005.1"/>
</dbReference>
<dbReference type="InterPro" id="IPR036249">
    <property type="entry name" value="Thioredoxin-like_sf"/>
</dbReference>
<dbReference type="Pfam" id="PF00462">
    <property type="entry name" value="Glutaredoxin"/>
    <property type="match status" value="1"/>
</dbReference>
<dbReference type="InterPro" id="IPR002109">
    <property type="entry name" value="Glutaredoxin"/>
</dbReference>
<sequence length="127" mass="13614">MSQRLSRAEWAIAVLAMALAFGLGGWLKQGQAPGTAEQAAQLRAALQPGQLQMISSVSCGYCTHARAWLTEAQVPFQECFVENDASCRQRFAKTGARATPTFVLHGQAVLGLDPARLLSIAEAQRGQ</sequence>
<dbReference type="OrthoDB" id="8991911at2"/>
<dbReference type="PROSITE" id="PS51354">
    <property type="entry name" value="GLUTAREDOXIN_2"/>
    <property type="match status" value="1"/>
</dbReference>
<proteinExistence type="predicted"/>
<dbReference type="EMBL" id="SACM01000005">
    <property type="protein sequence ID" value="RVT83093.1"/>
    <property type="molecule type" value="Genomic_DNA"/>
</dbReference>
<dbReference type="SUPFAM" id="SSF52833">
    <property type="entry name" value="Thioredoxin-like"/>
    <property type="match status" value="1"/>
</dbReference>
<comment type="caution">
    <text evidence="2">The sequence shown here is derived from an EMBL/GenBank/DDBJ whole genome shotgun (WGS) entry which is preliminary data.</text>
</comment>
<gene>
    <name evidence="2" type="ORF">EOD73_16185</name>
</gene>
<evidence type="ECO:0000313" key="2">
    <source>
        <dbReference type="EMBL" id="RVT83093.1"/>
    </source>
</evidence>
<dbReference type="CDD" id="cd02976">
    <property type="entry name" value="NrdH"/>
    <property type="match status" value="1"/>
</dbReference>
<accession>A0A437LCN6</accession>
<keyword evidence="3" id="KW-1185">Reference proteome</keyword>
<evidence type="ECO:0000313" key="3">
    <source>
        <dbReference type="Proteomes" id="UP000288587"/>
    </source>
</evidence>
<evidence type="ECO:0000259" key="1">
    <source>
        <dbReference type="Pfam" id="PF00462"/>
    </source>
</evidence>
<dbReference type="Gene3D" id="3.40.30.10">
    <property type="entry name" value="Glutaredoxin"/>
    <property type="match status" value="1"/>
</dbReference>